<evidence type="ECO:0000313" key="2">
    <source>
        <dbReference type="Proteomes" id="UP000276133"/>
    </source>
</evidence>
<sequence length="77" mass="8914">MVHLKRISVFFEDNFFERLGNEGKDKTRFLFELSRISVSYFIEVELIEKPEHMENMMSGSSSLNANKCTCTISSRGT</sequence>
<name>A0A3M7QKT9_BRAPC</name>
<reference evidence="1 2" key="1">
    <citation type="journal article" date="2018" name="Sci. Rep.">
        <title>Genomic signatures of local adaptation to the degree of environmental predictability in rotifers.</title>
        <authorList>
            <person name="Franch-Gras L."/>
            <person name="Hahn C."/>
            <person name="Garcia-Roger E.M."/>
            <person name="Carmona M.J."/>
            <person name="Serra M."/>
            <person name="Gomez A."/>
        </authorList>
    </citation>
    <scope>NUCLEOTIDE SEQUENCE [LARGE SCALE GENOMIC DNA]</scope>
    <source>
        <strain evidence="1">HYR1</strain>
    </source>
</reference>
<comment type="caution">
    <text evidence="1">The sequence shown here is derived from an EMBL/GenBank/DDBJ whole genome shotgun (WGS) entry which is preliminary data.</text>
</comment>
<proteinExistence type="predicted"/>
<dbReference type="AlphaFoldDB" id="A0A3M7QKT9"/>
<gene>
    <name evidence="1" type="ORF">BpHYR1_034177</name>
</gene>
<protein>
    <submittedName>
        <fullName evidence="1">Uncharacterized protein</fullName>
    </submittedName>
</protein>
<dbReference type="EMBL" id="REGN01005874">
    <property type="protein sequence ID" value="RNA11724.1"/>
    <property type="molecule type" value="Genomic_DNA"/>
</dbReference>
<keyword evidence="2" id="KW-1185">Reference proteome</keyword>
<dbReference type="Proteomes" id="UP000276133">
    <property type="component" value="Unassembled WGS sequence"/>
</dbReference>
<accession>A0A3M7QKT9</accession>
<evidence type="ECO:0000313" key="1">
    <source>
        <dbReference type="EMBL" id="RNA11724.1"/>
    </source>
</evidence>
<organism evidence="1 2">
    <name type="scientific">Brachionus plicatilis</name>
    <name type="common">Marine rotifer</name>
    <name type="synonym">Brachionus muelleri</name>
    <dbReference type="NCBI Taxonomy" id="10195"/>
    <lineage>
        <taxon>Eukaryota</taxon>
        <taxon>Metazoa</taxon>
        <taxon>Spiralia</taxon>
        <taxon>Gnathifera</taxon>
        <taxon>Rotifera</taxon>
        <taxon>Eurotatoria</taxon>
        <taxon>Monogononta</taxon>
        <taxon>Pseudotrocha</taxon>
        <taxon>Ploima</taxon>
        <taxon>Brachionidae</taxon>
        <taxon>Brachionus</taxon>
    </lineage>
</organism>